<keyword evidence="2 8" id="KW-0813">Transport</keyword>
<reference evidence="13 14" key="1">
    <citation type="submission" date="2019-01" db="EMBL/GenBank/DDBJ databases">
        <authorList>
            <person name="Chen W.-M."/>
        </authorList>
    </citation>
    <scope>NUCLEOTIDE SEQUENCE [LARGE SCALE GENOMIC DNA]</scope>
    <source>
        <strain evidence="13 14">TLA-22</strain>
    </source>
</reference>
<accession>A0A437J5J7</accession>
<feature type="signal peptide" evidence="10">
    <location>
        <begin position="1"/>
        <end position="22"/>
    </location>
</feature>
<dbReference type="PANTHER" id="PTHR30069">
    <property type="entry name" value="TONB-DEPENDENT OUTER MEMBRANE RECEPTOR"/>
    <property type="match status" value="1"/>
</dbReference>
<dbReference type="OrthoDB" id="9795928at2"/>
<evidence type="ECO:0000256" key="5">
    <source>
        <dbReference type="ARBA" id="ARBA00023077"/>
    </source>
</evidence>
<evidence type="ECO:0000256" key="4">
    <source>
        <dbReference type="ARBA" id="ARBA00022692"/>
    </source>
</evidence>
<dbReference type="InterPro" id="IPR012910">
    <property type="entry name" value="Plug_dom"/>
</dbReference>
<dbReference type="EMBL" id="RZUL01000004">
    <property type="protein sequence ID" value="RVT40187.1"/>
    <property type="molecule type" value="Genomic_DNA"/>
</dbReference>
<protein>
    <submittedName>
        <fullName evidence="13">TonB-dependent receptor</fullName>
    </submittedName>
</protein>
<dbReference type="RefSeq" id="WP_127691286.1">
    <property type="nucleotide sequence ID" value="NZ_RZUL01000004.1"/>
</dbReference>
<evidence type="ECO:0000256" key="8">
    <source>
        <dbReference type="PROSITE-ProRule" id="PRU01360"/>
    </source>
</evidence>
<keyword evidence="5 9" id="KW-0798">TonB box</keyword>
<evidence type="ECO:0000259" key="11">
    <source>
        <dbReference type="Pfam" id="PF00593"/>
    </source>
</evidence>
<keyword evidence="7 8" id="KW-0998">Cell outer membrane</keyword>
<evidence type="ECO:0000256" key="10">
    <source>
        <dbReference type="SAM" id="SignalP"/>
    </source>
</evidence>
<dbReference type="InterPro" id="IPR037066">
    <property type="entry name" value="Plug_dom_sf"/>
</dbReference>
<keyword evidence="6 8" id="KW-0472">Membrane</keyword>
<proteinExistence type="inferred from homology"/>
<evidence type="ECO:0000256" key="3">
    <source>
        <dbReference type="ARBA" id="ARBA00022452"/>
    </source>
</evidence>
<sequence>MIRSLLLAGSATLALSASPAMAQAQAAPADGYHDPRPADIVVTAIIPRRQGDILSGTSVVTGDELTRSLRPTIGETLARQPGVSATSFGPNASRPVLRGFQGERVRILTDGIGSFDVSNTSVDHAVAINPLTAERIEVLRGPSALLYGSSAIGGVVNVIDSRIPRRIPDEAIHVDAIGTYGSAANERSGALELEAPLGNNFVVHFDGTYNKTGNLDTGGYILAPAQRAEAAASGDAEIAELADLRGKLPNSAGRNWEVAGGLAYIDEGGSLGFSVSRLDNLYGVPVRYALEAGEEAEEVRLHIKQTRADMRAEIAANGAFLDSIRLRAGFADYQHQELEDTGEVGTTFYNQSIESRLEFVQAKRGGWDGAFGAQLFVRDFFVVGEEKFLPKNETQQFGLFTLQSLDLGTLRLEGGARYERSILKAVADDDLGNDAARRTFNALSGSLGASYELTPGWRLGLNLSRTERAPSAEELFARGNHAGTQAFELGNPAFAKEKSWGLEGTLRGGGPGYSVAVSAYHNWFDNFIYESVVDDAVCQAVNGGEDLEFPCFQFNQAKARYYGFEIEGKATLAQVGSYAINADASADYVRATITGTGPAPRIPPLRLLGGLEAASDRVTARAEIEHSFKQDRVTTFETETGGFTLVNASVAFKPIPGNSQTSLLLSANNIFDVTARRHASFLKDFAPLAGRDIRVTARVGF</sequence>
<dbReference type="Proteomes" id="UP000282977">
    <property type="component" value="Unassembled WGS sequence"/>
</dbReference>
<comment type="similarity">
    <text evidence="8 9">Belongs to the TonB-dependent receptor family.</text>
</comment>
<dbReference type="GO" id="GO:0009279">
    <property type="term" value="C:cell outer membrane"/>
    <property type="evidence" value="ECO:0007669"/>
    <property type="project" value="UniProtKB-SubCell"/>
</dbReference>
<evidence type="ECO:0000256" key="6">
    <source>
        <dbReference type="ARBA" id="ARBA00023136"/>
    </source>
</evidence>
<dbReference type="Gene3D" id="2.170.130.10">
    <property type="entry name" value="TonB-dependent receptor, plug domain"/>
    <property type="match status" value="1"/>
</dbReference>
<evidence type="ECO:0000259" key="12">
    <source>
        <dbReference type="Pfam" id="PF07715"/>
    </source>
</evidence>
<dbReference type="SUPFAM" id="SSF56935">
    <property type="entry name" value="Porins"/>
    <property type="match status" value="1"/>
</dbReference>
<dbReference type="InterPro" id="IPR036942">
    <property type="entry name" value="Beta-barrel_TonB_sf"/>
</dbReference>
<keyword evidence="14" id="KW-1185">Reference proteome</keyword>
<evidence type="ECO:0000313" key="14">
    <source>
        <dbReference type="Proteomes" id="UP000282977"/>
    </source>
</evidence>
<gene>
    <name evidence="13" type="ORF">ENE74_12630</name>
</gene>
<evidence type="ECO:0000256" key="1">
    <source>
        <dbReference type="ARBA" id="ARBA00004571"/>
    </source>
</evidence>
<evidence type="ECO:0000313" key="13">
    <source>
        <dbReference type="EMBL" id="RVT40187.1"/>
    </source>
</evidence>
<evidence type="ECO:0000256" key="7">
    <source>
        <dbReference type="ARBA" id="ARBA00023237"/>
    </source>
</evidence>
<dbReference type="Pfam" id="PF00593">
    <property type="entry name" value="TonB_dep_Rec_b-barrel"/>
    <property type="match status" value="1"/>
</dbReference>
<dbReference type="GO" id="GO:0015344">
    <property type="term" value="F:siderophore uptake transmembrane transporter activity"/>
    <property type="evidence" value="ECO:0007669"/>
    <property type="project" value="TreeGrafter"/>
</dbReference>
<evidence type="ECO:0000256" key="2">
    <source>
        <dbReference type="ARBA" id="ARBA00022448"/>
    </source>
</evidence>
<feature type="chain" id="PRO_5019463315" evidence="10">
    <location>
        <begin position="23"/>
        <end position="701"/>
    </location>
</feature>
<name>A0A437J5J7_9SPHN</name>
<feature type="domain" description="TonB-dependent receptor plug" evidence="12">
    <location>
        <begin position="52"/>
        <end position="155"/>
    </location>
</feature>
<dbReference type="InterPro" id="IPR039426">
    <property type="entry name" value="TonB-dep_rcpt-like"/>
</dbReference>
<keyword evidence="10" id="KW-0732">Signal</keyword>
<comment type="caution">
    <text evidence="13">The sequence shown here is derived from an EMBL/GenBank/DDBJ whole genome shotgun (WGS) entry which is preliminary data.</text>
</comment>
<dbReference type="Gene3D" id="2.40.170.20">
    <property type="entry name" value="TonB-dependent receptor, beta-barrel domain"/>
    <property type="match status" value="1"/>
</dbReference>
<dbReference type="Pfam" id="PF07715">
    <property type="entry name" value="Plug"/>
    <property type="match status" value="1"/>
</dbReference>
<dbReference type="PANTHER" id="PTHR30069:SF40">
    <property type="entry name" value="TONB-DEPENDENT RECEPTOR NMB0964-RELATED"/>
    <property type="match status" value="1"/>
</dbReference>
<dbReference type="CDD" id="cd01347">
    <property type="entry name" value="ligand_gated_channel"/>
    <property type="match status" value="1"/>
</dbReference>
<dbReference type="PROSITE" id="PS52016">
    <property type="entry name" value="TONB_DEPENDENT_REC_3"/>
    <property type="match status" value="1"/>
</dbReference>
<feature type="domain" description="TonB-dependent receptor-like beta-barrel" evidence="11">
    <location>
        <begin position="298"/>
        <end position="670"/>
    </location>
</feature>
<keyword evidence="4 8" id="KW-0812">Transmembrane</keyword>
<keyword evidence="3 8" id="KW-1134">Transmembrane beta strand</keyword>
<evidence type="ECO:0000256" key="9">
    <source>
        <dbReference type="RuleBase" id="RU003357"/>
    </source>
</evidence>
<comment type="subcellular location">
    <subcellularLocation>
        <location evidence="1 8">Cell outer membrane</location>
        <topology evidence="1 8">Multi-pass membrane protein</topology>
    </subcellularLocation>
</comment>
<dbReference type="GO" id="GO:0044718">
    <property type="term" value="P:siderophore transmembrane transport"/>
    <property type="evidence" value="ECO:0007669"/>
    <property type="project" value="TreeGrafter"/>
</dbReference>
<keyword evidence="13" id="KW-0675">Receptor</keyword>
<dbReference type="AlphaFoldDB" id="A0A437J5J7"/>
<organism evidence="13 14">
    <name type="scientific">Sphingobium algorifonticola</name>
    <dbReference type="NCBI Taxonomy" id="2008318"/>
    <lineage>
        <taxon>Bacteria</taxon>
        <taxon>Pseudomonadati</taxon>
        <taxon>Pseudomonadota</taxon>
        <taxon>Alphaproteobacteria</taxon>
        <taxon>Sphingomonadales</taxon>
        <taxon>Sphingomonadaceae</taxon>
        <taxon>Sphingobium</taxon>
    </lineage>
</organism>
<dbReference type="InterPro" id="IPR000531">
    <property type="entry name" value="Beta-barrel_TonB"/>
</dbReference>